<gene>
    <name evidence="1" type="ORF">SAMN04490187_2322</name>
</gene>
<dbReference type="Proteomes" id="UP000198542">
    <property type="component" value="Unassembled WGS sequence"/>
</dbReference>
<dbReference type="EMBL" id="FNTC01000002">
    <property type="protein sequence ID" value="SEB88076.1"/>
    <property type="molecule type" value="Genomic_DNA"/>
</dbReference>
<dbReference type="AlphaFoldDB" id="A0A1H4MYF8"/>
<protein>
    <submittedName>
        <fullName evidence="1">Uncharacterized protein</fullName>
    </submittedName>
</protein>
<evidence type="ECO:0000313" key="1">
    <source>
        <dbReference type="EMBL" id="SEB88076.1"/>
    </source>
</evidence>
<sequence>MLAMDVNDNAGCQIPRGDLRFIASEFAPTVKSNIYQTTKTIGHPREVRLEKRNEP</sequence>
<name>A0A1H4MYF8_PSEJE</name>
<organism evidence="1 2">
    <name type="scientific">Pseudomonas jessenii</name>
    <dbReference type="NCBI Taxonomy" id="77298"/>
    <lineage>
        <taxon>Bacteria</taxon>
        <taxon>Pseudomonadati</taxon>
        <taxon>Pseudomonadota</taxon>
        <taxon>Gammaproteobacteria</taxon>
        <taxon>Pseudomonadales</taxon>
        <taxon>Pseudomonadaceae</taxon>
        <taxon>Pseudomonas</taxon>
    </lineage>
</organism>
<keyword evidence="2" id="KW-1185">Reference proteome</keyword>
<accession>A0A1H4MYF8</accession>
<proteinExistence type="predicted"/>
<evidence type="ECO:0000313" key="2">
    <source>
        <dbReference type="Proteomes" id="UP000198542"/>
    </source>
</evidence>
<reference evidence="2" key="1">
    <citation type="submission" date="2016-10" db="EMBL/GenBank/DDBJ databases">
        <authorList>
            <person name="Varghese N."/>
            <person name="Submissions S."/>
        </authorList>
    </citation>
    <scope>NUCLEOTIDE SEQUENCE [LARGE SCALE GENOMIC DNA]</scope>
    <source>
        <strain evidence="2">BS3660</strain>
    </source>
</reference>